<dbReference type="EC" id="4.1.1.73" evidence="10"/>
<evidence type="ECO:0000256" key="9">
    <source>
        <dbReference type="ARBA" id="ARBA00007769"/>
    </source>
</evidence>
<evidence type="ECO:0000256" key="7">
    <source>
        <dbReference type="ARBA" id="ARBA00004981"/>
    </source>
</evidence>
<evidence type="ECO:0000256" key="6">
    <source>
        <dbReference type="ARBA" id="ARBA00004803"/>
    </source>
</evidence>
<evidence type="ECO:0000256" key="16">
    <source>
        <dbReference type="ARBA" id="ARBA00023211"/>
    </source>
</evidence>
<comment type="catalytic activity">
    <reaction evidence="19">
        <text>(2R,3S)-tartrate + NAD(+) = 2-hydroxy-3-oxosuccinate + NADH + H(+)</text>
        <dbReference type="Rhea" id="RHEA:16457"/>
        <dbReference type="ChEBI" id="CHEBI:15378"/>
        <dbReference type="ChEBI" id="CHEBI:30928"/>
        <dbReference type="ChEBI" id="CHEBI:57540"/>
        <dbReference type="ChEBI" id="CHEBI:57945"/>
        <dbReference type="ChEBI" id="CHEBI:58265"/>
        <dbReference type="EC" id="1.1.1.93"/>
    </reaction>
</comment>
<dbReference type="SUPFAM" id="SSF53659">
    <property type="entry name" value="Isocitrate/Isopropylmalate dehydrogenase-like"/>
    <property type="match status" value="1"/>
</dbReference>
<evidence type="ECO:0000256" key="4">
    <source>
        <dbReference type="ARBA" id="ARBA00001958"/>
    </source>
</evidence>
<sequence length="354" mass="38296">MKSYKIALIPGDGIGTEVLACSWSVLTEASERFGFRLESQTFPWSCDYYLQNGRMMPDDGIEQLRAFDSIYLGAVGWPARVPDSVSLHGLLLPIRKAFDLYVNSRPHRLLDGVEGPLRAGSFDILCIRENTEGEYSGAGGRVHMATPNEVAVETSVFTRRGVERIIRYGFEMARTRKRRLASVTKSNAQKYSMVFWDEVTDTLAAEYPDVEVTRYHVDAIAARFVTHPQTLDVVVASNLFGDILTDIGAAIQGGLGFAASANLNPEGGVPSMFEPVHGSAPDIAGRGIANPLATIWAGALMLEHLGEASAAQAIVKSIEDVTRQRLVRTPDLGGQATTEEVAQAVIAALAALAV</sequence>
<keyword evidence="16" id="KW-0464">Manganese</keyword>
<evidence type="ECO:0000256" key="21">
    <source>
        <dbReference type="ARBA" id="ARBA00049377"/>
    </source>
</evidence>
<dbReference type="RefSeq" id="WP_377029629.1">
    <property type="nucleotide sequence ID" value="NZ_JBHOMY010000026.1"/>
</dbReference>
<reference evidence="23 24" key="1">
    <citation type="submission" date="2024-09" db="EMBL/GenBank/DDBJ databases">
        <title>Nodulacao em especies de Leguminosae Basais da Amazonia e Caracterizacao dos Rizobios e Bacterias Associadas aos Nodulos.</title>
        <authorList>
            <person name="Jambeiro I.C.A."/>
            <person name="Lopes I.S."/>
            <person name="Aguiar E.R.G.R."/>
            <person name="Santos A.F.J."/>
            <person name="Dos Santos J.M.F."/>
            <person name="Gross E."/>
        </authorList>
    </citation>
    <scope>NUCLEOTIDE SEQUENCE [LARGE SCALE GENOMIC DNA]</scope>
    <source>
        <strain evidence="23 24">BRUESC1165</strain>
    </source>
</reference>
<dbReference type="InterPro" id="IPR019818">
    <property type="entry name" value="IsoCit/isopropylmalate_DH_CS"/>
</dbReference>
<dbReference type="PROSITE" id="PS00470">
    <property type="entry name" value="IDH_IMDH"/>
    <property type="match status" value="1"/>
</dbReference>
<comment type="pathway">
    <text evidence="8">Carbohydrate acid metabolism; tartrate degradation; 2-hydroxy-3-oxosuccinate from meso-tartrate: step 1/1.</text>
</comment>
<evidence type="ECO:0000313" key="24">
    <source>
        <dbReference type="Proteomes" id="UP001593940"/>
    </source>
</evidence>
<keyword evidence="14 23" id="KW-0560">Oxidoreductase</keyword>
<evidence type="ECO:0000256" key="1">
    <source>
        <dbReference type="ARBA" id="ARBA00001421"/>
    </source>
</evidence>
<dbReference type="Proteomes" id="UP001593940">
    <property type="component" value="Unassembled WGS sequence"/>
</dbReference>
<evidence type="ECO:0000256" key="12">
    <source>
        <dbReference type="ARBA" id="ARBA00013144"/>
    </source>
</evidence>
<proteinExistence type="inferred from homology"/>
<evidence type="ECO:0000256" key="18">
    <source>
        <dbReference type="ARBA" id="ARBA00048069"/>
    </source>
</evidence>
<dbReference type="PANTHER" id="PTHR43275:SF1">
    <property type="entry name" value="D-MALATE DEHYDROGENASE [DECARBOXYLATING]"/>
    <property type="match status" value="1"/>
</dbReference>
<evidence type="ECO:0000256" key="15">
    <source>
        <dbReference type="ARBA" id="ARBA00023027"/>
    </source>
</evidence>
<evidence type="ECO:0000256" key="14">
    <source>
        <dbReference type="ARBA" id="ARBA00023002"/>
    </source>
</evidence>
<dbReference type="EC" id="1.1.1.93" evidence="12"/>
<dbReference type="GO" id="GO:0009027">
    <property type="term" value="F:tartrate dehydrogenase activity"/>
    <property type="evidence" value="ECO:0007669"/>
    <property type="project" value="UniProtKB-EC"/>
</dbReference>
<comment type="cofactor">
    <cofactor evidence="2">
        <name>Mn(2+)</name>
        <dbReference type="ChEBI" id="CHEBI:29035"/>
    </cofactor>
</comment>
<evidence type="ECO:0000256" key="3">
    <source>
        <dbReference type="ARBA" id="ARBA00001946"/>
    </source>
</evidence>
<evidence type="ECO:0000313" key="23">
    <source>
        <dbReference type="EMBL" id="MFC1457114.1"/>
    </source>
</evidence>
<evidence type="ECO:0000259" key="22">
    <source>
        <dbReference type="SMART" id="SM01329"/>
    </source>
</evidence>
<comment type="similarity">
    <text evidence="9">Belongs to the isocitrate and isopropylmalate dehydrogenases family.</text>
</comment>
<evidence type="ECO:0000256" key="20">
    <source>
        <dbReference type="ARBA" id="ARBA00049301"/>
    </source>
</evidence>
<evidence type="ECO:0000256" key="2">
    <source>
        <dbReference type="ARBA" id="ARBA00001936"/>
    </source>
</evidence>
<accession>A0ABV6Y770</accession>
<evidence type="ECO:0000256" key="5">
    <source>
        <dbReference type="ARBA" id="ARBA00004033"/>
    </source>
</evidence>
<dbReference type="EMBL" id="JBHOMY010000026">
    <property type="protein sequence ID" value="MFC1457114.1"/>
    <property type="molecule type" value="Genomic_DNA"/>
</dbReference>
<organism evidence="23 24">
    <name type="scientific">Microvirga arabica</name>
    <dbReference type="NCBI Taxonomy" id="1128671"/>
    <lineage>
        <taxon>Bacteria</taxon>
        <taxon>Pseudomonadati</taxon>
        <taxon>Pseudomonadota</taxon>
        <taxon>Alphaproteobacteria</taxon>
        <taxon>Hyphomicrobiales</taxon>
        <taxon>Methylobacteriaceae</taxon>
        <taxon>Microvirga</taxon>
    </lineage>
</organism>
<comment type="catalytic activity">
    <reaction evidence="18">
        <text>(2R,3R)-tartrate + NAD(+) = 2-hydroxy-3-oxosuccinate + NADH + H(+)</text>
        <dbReference type="Rhea" id="RHEA:15209"/>
        <dbReference type="ChEBI" id="CHEBI:15378"/>
        <dbReference type="ChEBI" id="CHEBI:30924"/>
        <dbReference type="ChEBI" id="CHEBI:57540"/>
        <dbReference type="ChEBI" id="CHEBI:57945"/>
        <dbReference type="ChEBI" id="CHEBI:58265"/>
        <dbReference type="EC" id="1.1.1.93"/>
    </reaction>
</comment>
<name>A0ABV6Y770_9HYPH</name>
<comment type="pathway">
    <text evidence="6">Carbohydrate acid metabolism; tartrate degradation; D-glycerate from L-tartrate: step 1/1.</text>
</comment>
<gene>
    <name evidence="23" type="ORF">ACETIH_10360</name>
</gene>
<dbReference type="InterPro" id="IPR050501">
    <property type="entry name" value="ICDH/IPMDH"/>
</dbReference>
<comment type="cofactor">
    <cofactor evidence="4">
        <name>K(+)</name>
        <dbReference type="ChEBI" id="CHEBI:29103"/>
    </cofactor>
</comment>
<comment type="catalytic activity">
    <reaction evidence="21">
        <text>tartrate + NAD(+) = 2-hydroxy-3-oxosuccinate + NADH + H(+)</text>
        <dbReference type="Rhea" id="RHEA:18853"/>
        <dbReference type="ChEBI" id="CHEBI:15378"/>
        <dbReference type="ChEBI" id="CHEBI:30929"/>
        <dbReference type="ChEBI" id="CHEBI:57540"/>
        <dbReference type="ChEBI" id="CHEBI:57945"/>
        <dbReference type="ChEBI" id="CHEBI:58265"/>
        <dbReference type="EC" id="1.1.1.93"/>
    </reaction>
</comment>
<comment type="catalytic activity">
    <reaction evidence="20">
        <text>(R)-malate + NAD(+) = pyruvate + CO2 + NADH</text>
        <dbReference type="Rhea" id="RHEA:18365"/>
        <dbReference type="ChEBI" id="CHEBI:15361"/>
        <dbReference type="ChEBI" id="CHEBI:15588"/>
        <dbReference type="ChEBI" id="CHEBI:16526"/>
        <dbReference type="ChEBI" id="CHEBI:57540"/>
        <dbReference type="ChEBI" id="CHEBI:57945"/>
        <dbReference type="EC" id="1.1.1.83"/>
    </reaction>
</comment>
<dbReference type="InterPro" id="IPR011829">
    <property type="entry name" value="TTC_DH"/>
</dbReference>
<keyword evidence="13" id="KW-0479">Metal-binding</keyword>
<keyword evidence="24" id="KW-1185">Reference proteome</keyword>
<comment type="catalytic activity">
    <reaction evidence="1">
        <text>(2R,3R)-tartrate + H(+) = (R)-glycerate + CO2</text>
        <dbReference type="Rhea" id="RHEA:13317"/>
        <dbReference type="ChEBI" id="CHEBI:15378"/>
        <dbReference type="ChEBI" id="CHEBI:16526"/>
        <dbReference type="ChEBI" id="CHEBI:16659"/>
        <dbReference type="ChEBI" id="CHEBI:30924"/>
        <dbReference type="EC" id="4.1.1.73"/>
    </reaction>
</comment>
<dbReference type="Pfam" id="PF00180">
    <property type="entry name" value="Iso_dh"/>
    <property type="match status" value="1"/>
</dbReference>
<evidence type="ECO:0000256" key="17">
    <source>
        <dbReference type="ARBA" id="ARBA00030902"/>
    </source>
</evidence>
<dbReference type="InterPro" id="IPR024084">
    <property type="entry name" value="IsoPropMal-DH-like_dom"/>
</dbReference>
<dbReference type="Gene3D" id="3.40.718.10">
    <property type="entry name" value="Isopropylmalate Dehydrogenase"/>
    <property type="match status" value="1"/>
</dbReference>
<comment type="pathway">
    <text evidence="7">Carbohydrate acid metabolism; tartrate degradation; 2-hydroxy-3-oxosuccinate from L-tartrate: step 1/1.</text>
</comment>
<evidence type="ECO:0000256" key="11">
    <source>
        <dbReference type="ARBA" id="ARBA00013126"/>
    </source>
</evidence>
<comment type="cofactor">
    <cofactor evidence="3">
        <name>Mg(2+)</name>
        <dbReference type="ChEBI" id="CHEBI:18420"/>
    </cofactor>
</comment>
<protein>
    <recommendedName>
        <fullName evidence="17">D-malate dehydrogenase [decarboxylating]</fullName>
        <ecNumber evidence="11">1.1.1.83</ecNumber>
        <ecNumber evidence="12">1.1.1.93</ecNumber>
        <ecNumber evidence="10">4.1.1.73</ecNumber>
    </recommendedName>
</protein>
<comment type="caution">
    <text evidence="23">The sequence shown here is derived from an EMBL/GenBank/DDBJ whole genome shotgun (WGS) entry which is preliminary data.</text>
</comment>
<dbReference type="NCBIfam" id="TIGR02089">
    <property type="entry name" value="TTC"/>
    <property type="match status" value="1"/>
</dbReference>
<evidence type="ECO:0000256" key="10">
    <source>
        <dbReference type="ARBA" id="ARBA00012223"/>
    </source>
</evidence>
<comment type="function">
    <text evidence="5">Has multiple catalytic activities. Apart from catalyzing the oxidation of (+)-tartrate to oxaloglycolate, also converts meso-tartrate to D-glycerate and catalyzes the oxidative decarboxylation of D-malate to pyruvate.</text>
</comment>
<keyword evidence="15" id="KW-0520">NAD</keyword>
<evidence type="ECO:0000256" key="8">
    <source>
        <dbReference type="ARBA" id="ARBA00005110"/>
    </source>
</evidence>
<evidence type="ECO:0000256" key="19">
    <source>
        <dbReference type="ARBA" id="ARBA00048855"/>
    </source>
</evidence>
<dbReference type="SMART" id="SM01329">
    <property type="entry name" value="Iso_dh"/>
    <property type="match status" value="1"/>
</dbReference>
<evidence type="ECO:0000256" key="13">
    <source>
        <dbReference type="ARBA" id="ARBA00022723"/>
    </source>
</evidence>
<dbReference type="PANTHER" id="PTHR43275">
    <property type="entry name" value="D-MALATE DEHYDROGENASE [DECARBOXYLATING]"/>
    <property type="match status" value="1"/>
</dbReference>
<feature type="domain" description="Isopropylmalate dehydrogenase-like" evidence="22">
    <location>
        <begin position="5"/>
        <end position="345"/>
    </location>
</feature>
<dbReference type="EC" id="1.1.1.83" evidence="11"/>